<dbReference type="InterPro" id="IPR036047">
    <property type="entry name" value="F-box-like_dom_sf"/>
</dbReference>
<evidence type="ECO:0000313" key="3">
    <source>
        <dbReference type="Proteomes" id="UP000256964"/>
    </source>
</evidence>
<accession>A0A371DIY6</accession>
<dbReference type="Gene3D" id="1.20.1280.50">
    <property type="match status" value="1"/>
</dbReference>
<gene>
    <name evidence="2" type="ORF">OH76DRAFT_1480597</name>
</gene>
<dbReference type="Proteomes" id="UP000256964">
    <property type="component" value="Unassembled WGS sequence"/>
</dbReference>
<dbReference type="EMBL" id="KZ857390">
    <property type="protein sequence ID" value="RDX52482.1"/>
    <property type="molecule type" value="Genomic_DNA"/>
</dbReference>
<dbReference type="Pfam" id="PF12937">
    <property type="entry name" value="F-box-like"/>
    <property type="match status" value="1"/>
</dbReference>
<reference evidence="2 3" key="1">
    <citation type="journal article" date="2018" name="Biotechnol. Biofuels">
        <title>Integrative visual omics of the white-rot fungus Polyporus brumalis exposes the biotechnological potential of its oxidative enzymes for delignifying raw plant biomass.</title>
        <authorList>
            <person name="Miyauchi S."/>
            <person name="Rancon A."/>
            <person name="Drula E."/>
            <person name="Hage H."/>
            <person name="Chaduli D."/>
            <person name="Favel A."/>
            <person name="Grisel S."/>
            <person name="Henrissat B."/>
            <person name="Herpoel-Gimbert I."/>
            <person name="Ruiz-Duenas F.J."/>
            <person name="Chevret D."/>
            <person name="Hainaut M."/>
            <person name="Lin J."/>
            <person name="Wang M."/>
            <person name="Pangilinan J."/>
            <person name="Lipzen A."/>
            <person name="Lesage-Meessen L."/>
            <person name="Navarro D."/>
            <person name="Riley R."/>
            <person name="Grigoriev I.V."/>
            <person name="Zhou S."/>
            <person name="Raouche S."/>
            <person name="Rosso M.N."/>
        </authorList>
    </citation>
    <scope>NUCLEOTIDE SEQUENCE [LARGE SCALE GENOMIC DNA]</scope>
    <source>
        <strain evidence="2 3">BRFM 1820</strain>
    </source>
</reference>
<dbReference type="SUPFAM" id="SSF81383">
    <property type="entry name" value="F-box domain"/>
    <property type="match status" value="1"/>
</dbReference>
<name>A0A371DIY6_9APHY</name>
<dbReference type="OrthoDB" id="2800666at2759"/>
<keyword evidence="3" id="KW-1185">Reference proteome</keyword>
<organism evidence="2 3">
    <name type="scientific">Lentinus brumalis</name>
    <dbReference type="NCBI Taxonomy" id="2498619"/>
    <lineage>
        <taxon>Eukaryota</taxon>
        <taxon>Fungi</taxon>
        <taxon>Dikarya</taxon>
        <taxon>Basidiomycota</taxon>
        <taxon>Agaricomycotina</taxon>
        <taxon>Agaricomycetes</taxon>
        <taxon>Polyporales</taxon>
        <taxon>Polyporaceae</taxon>
        <taxon>Lentinus</taxon>
    </lineage>
</organism>
<protein>
    <recommendedName>
        <fullName evidence="1">F-box domain-containing protein</fullName>
    </recommendedName>
</protein>
<feature type="domain" description="F-box" evidence="1">
    <location>
        <begin position="57"/>
        <end position="114"/>
    </location>
</feature>
<dbReference type="AlphaFoldDB" id="A0A371DIY6"/>
<sequence length="203" mass="22647">MTEAQPLSLLRCLAKGVPSDLNLEPVSSVSELQLLLEYLLGVLLAVRGRMNQLSSIDRFPPEVLAAIFDFVRLPKWHEDTDRELPPDHRSLVAITHVCRRWRTVALDCSSLWTGIVAYSSSAQTFSERSHGAPVDMSVVVIRGKLPKMQQSLLVKLRPLIREPMALQFPDSLYSDRNKLAGFQGSGHRRMTTNVQACWSAGAP</sequence>
<proteinExistence type="predicted"/>
<evidence type="ECO:0000313" key="2">
    <source>
        <dbReference type="EMBL" id="RDX52482.1"/>
    </source>
</evidence>
<evidence type="ECO:0000259" key="1">
    <source>
        <dbReference type="Pfam" id="PF12937"/>
    </source>
</evidence>
<dbReference type="InterPro" id="IPR001810">
    <property type="entry name" value="F-box_dom"/>
</dbReference>